<comment type="caution">
    <text evidence="2">The sequence shown here is derived from an EMBL/GenBank/DDBJ whole genome shotgun (WGS) entry which is preliminary data.</text>
</comment>
<dbReference type="InterPro" id="IPR019734">
    <property type="entry name" value="TPR_rpt"/>
</dbReference>
<keyword evidence="1" id="KW-1133">Transmembrane helix</keyword>
<evidence type="ECO:0000313" key="2">
    <source>
        <dbReference type="EMBL" id="RYR65366.1"/>
    </source>
</evidence>
<dbReference type="PANTHER" id="PTHR47689">
    <property type="entry name" value="TETRATRICOPEPTIDE REPEAT (TPR)-LIKE SUPERFAMILY PROTEIN"/>
    <property type="match status" value="1"/>
</dbReference>
<keyword evidence="3" id="KW-1185">Reference proteome</keyword>
<dbReference type="STRING" id="3818.A0A445DQB7"/>
<dbReference type="PANTHER" id="PTHR47689:SF2">
    <property type="entry name" value="TETRATRICOPEPTIDE REPEAT (TPR)-LIKE SUPERFAMILY PROTEIN"/>
    <property type="match status" value="1"/>
</dbReference>
<sequence>MSLRAAAAIFLKRRRFPASHGFCASRVSPNAFPLSFSGKLKLSHWYQTGANGSRMNLRDPCLWIVISGHIAIVLGTGANTVFAEDPTNEASPDDELIGLRKVEDGSVVSNTHTAKWRVFTDEAREFFIKASSFCLLFFFFILFIYNFSCFTNLYCMLIFCQGQLDAAEKLFLAALQEAKEGFGPRDPHVASSCNNLAELYRIKKDFAKAEPLYLEAIDILEEAFGPDDIRVGAAAHNLGQFYLGQRKLEKARVSYERALKVWTYCAQAATIKRRVLGYGHSECADSMYHLGVVLYLQGKERDAEAAIQDSIRLLEEGGEGESFVCIRRLRYLSQIYLKSHRLAEAEMVQRKILHILELSKGWNSLDTVVAAESLALTLQASCNLKDSKELLERCLNARKVLLPDDHIQIGANLLRLAQVAMLDSSQHKKFDVKRAKAELDIAKDHVHNSIRIARQYLDRVSKQKDRLKKHSAPGDSRKEAQAALLILLQSFSTLSSVEVAKQELLEIQEGKSNLKAKEPLLQCIHAYREFVADKSIPENAEIKKEYLSCLKVAQNLLGNKGLPEAELIES</sequence>
<reference evidence="2 3" key="1">
    <citation type="submission" date="2019-01" db="EMBL/GenBank/DDBJ databases">
        <title>Sequencing of cultivated peanut Arachis hypogaea provides insights into genome evolution and oil improvement.</title>
        <authorList>
            <person name="Chen X."/>
        </authorList>
    </citation>
    <scope>NUCLEOTIDE SEQUENCE [LARGE SCALE GENOMIC DNA]</scope>
    <source>
        <strain evidence="3">cv. Fuhuasheng</strain>
        <tissue evidence="2">Leaves</tissue>
    </source>
</reference>
<dbReference type="Pfam" id="PF13424">
    <property type="entry name" value="TPR_12"/>
    <property type="match status" value="1"/>
</dbReference>
<feature type="transmembrane region" description="Helical" evidence="1">
    <location>
        <begin position="126"/>
        <end position="147"/>
    </location>
</feature>
<proteinExistence type="predicted"/>
<evidence type="ECO:0000313" key="3">
    <source>
        <dbReference type="Proteomes" id="UP000289738"/>
    </source>
</evidence>
<dbReference type="InterPro" id="IPR011990">
    <property type="entry name" value="TPR-like_helical_dom_sf"/>
</dbReference>
<evidence type="ECO:0000256" key="1">
    <source>
        <dbReference type="SAM" id="Phobius"/>
    </source>
</evidence>
<organism evidence="2 3">
    <name type="scientific">Arachis hypogaea</name>
    <name type="common">Peanut</name>
    <dbReference type="NCBI Taxonomy" id="3818"/>
    <lineage>
        <taxon>Eukaryota</taxon>
        <taxon>Viridiplantae</taxon>
        <taxon>Streptophyta</taxon>
        <taxon>Embryophyta</taxon>
        <taxon>Tracheophyta</taxon>
        <taxon>Spermatophyta</taxon>
        <taxon>Magnoliopsida</taxon>
        <taxon>eudicotyledons</taxon>
        <taxon>Gunneridae</taxon>
        <taxon>Pentapetalae</taxon>
        <taxon>rosids</taxon>
        <taxon>fabids</taxon>
        <taxon>Fabales</taxon>
        <taxon>Fabaceae</taxon>
        <taxon>Papilionoideae</taxon>
        <taxon>50 kb inversion clade</taxon>
        <taxon>dalbergioids sensu lato</taxon>
        <taxon>Dalbergieae</taxon>
        <taxon>Pterocarpus clade</taxon>
        <taxon>Arachis</taxon>
    </lineage>
</organism>
<dbReference type="Gene3D" id="1.25.40.10">
    <property type="entry name" value="Tetratricopeptide repeat domain"/>
    <property type="match status" value="2"/>
</dbReference>
<dbReference type="SUPFAM" id="SSF48452">
    <property type="entry name" value="TPR-like"/>
    <property type="match status" value="2"/>
</dbReference>
<keyword evidence="1" id="KW-0472">Membrane</keyword>
<dbReference type="SMART" id="SM00028">
    <property type="entry name" value="TPR"/>
    <property type="match status" value="3"/>
</dbReference>
<protein>
    <recommendedName>
        <fullName evidence="4">MalT-like TPR region domain-containing protein</fullName>
    </recommendedName>
</protein>
<dbReference type="AlphaFoldDB" id="A0A445DQB7"/>
<name>A0A445DQB7_ARAHY</name>
<dbReference type="Proteomes" id="UP000289738">
    <property type="component" value="Chromosome A03"/>
</dbReference>
<dbReference type="EMBL" id="SDMP01000003">
    <property type="protein sequence ID" value="RYR65366.1"/>
    <property type="molecule type" value="Genomic_DNA"/>
</dbReference>
<keyword evidence="1" id="KW-0812">Transmembrane</keyword>
<gene>
    <name evidence="2" type="ORF">Ahy_A03g011298</name>
</gene>
<evidence type="ECO:0008006" key="4">
    <source>
        <dbReference type="Google" id="ProtNLM"/>
    </source>
</evidence>
<accession>A0A445DQB7</accession>